<dbReference type="Proteomes" id="UP000195437">
    <property type="component" value="Chromosome"/>
</dbReference>
<feature type="transmembrane region" description="Helical" evidence="8">
    <location>
        <begin position="43"/>
        <end position="63"/>
    </location>
</feature>
<evidence type="ECO:0000256" key="1">
    <source>
        <dbReference type="ARBA" id="ARBA00004141"/>
    </source>
</evidence>
<evidence type="ECO:0000313" key="10">
    <source>
        <dbReference type="Proteomes" id="UP000195437"/>
    </source>
</evidence>
<dbReference type="KEGG" id="tum:CBW65_04735"/>
<dbReference type="InterPro" id="IPR004761">
    <property type="entry name" value="Spore_GerAB"/>
</dbReference>
<dbReference type="GO" id="GO:0016020">
    <property type="term" value="C:membrane"/>
    <property type="evidence" value="ECO:0007669"/>
    <property type="project" value="UniProtKB-SubCell"/>
</dbReference>
<dbReference type="PANTHER" id="PTHR34975">
    <property type="entry name" value="SPORE GERMINATION PROTEIN A2"/>
    <property type="match status" value="1"/>
</dbReference>
<evidence type="ECO:0000313" key="9">
    <source>
        <dbReference type="EMBL" id="ARU60453.1"/>
    </source>
</evidence>
<feature type="transmembrane region" description="Helical" evidence="8">
    <location>
        <begin position="271"/>
        <end position="292"/>
    </location>
</feature>
<feature type="transmembrane region" description="Helical" evidence="8">
    <location>
        <begin position="304"/>
        <end position="323"/>
    </location>
</feature>
<dbReference type="EMBL" id="CP021434">
    <property type="protein sequence ID" value="ARU60453.1"/>
    <property type="molecule type" value="Genomic_DNA"/>
</dbReference>
<organism evidence="9 10">
    <name type="scientific">Tumebacillus avium</name>
    <dbReference type="NCBI Taxonomy" id="1903704"/>
    <lineage>
        <taxon>Bacteria</taxon>
        <taxon>Bacillati</taxon>
        <taxon>Bacillota</taxon>
        <taxon>Bacilli</taxon>
        <taxon>Bacillales</taxon>
        <taxon>Alicyclobacillaceae</taxon>
        <taxon>Tumebacillus</taxon>
    </lineage>
</organism>
<keyword evidence="10" id="KW-1185">Reference proteome</keyword>
<keyword evidence="6 8" id="KW-1133">Transmembrane helix</keyword>
<dbReference type="Pfam" id="PF03845">
    <property type="entry name" value="Spore_permease"/>
    <property type="match status" value="1"/>
</dbReference>
<keyword evidence="7 8" id="KW-0472">Membrane</keyword>
<evidence type="ECO:0000256" key="7">
    <source>
        <dbReference type="ARBA" id="ARBA00023136"/>
    </source>
</evidence>
<feature type="transmembrane region" description="Helical" evidence="8">
    <location>
        <begin position="218"/>
        <end position="240"/>
    </location>
</feature>
<gene>
    <name evidence="9" type="ORF">CBW65_04735</name>
</gene>
<keyword evidence="5 8" id="KW-0812">Transmembrane</keyword>
<evidence type="ECO:0000256" key="6">
    <source>
        <dbReference type="ARBA" id="ARBA00022989"/>
    </source>
</evidence>
<feature type="transmembrane region" description="Helical" evidence="8">
    <location>
        <begin position="114"/>
        <end position="136"/>
    </location>
</feature>
<evidence type="ECO:0000256" key="4">
    <source>
        <dbReference type="ARBA" id="ARBA00022544"/>
    </source>
</evidence>
<accession>A0A1Y0IM73</accession>
<keyword evidence="3" id="KW-0813">Transport</keyword>
<dbReference type="OrthoDB" id="1675410at2"/>
<feature type="transmembrane region" description="Helical" evidence="8">
    <location>
        <begin position="338"/>
        <end position="357"/>
    </location>
</feature>
<dbReference type="PANTHER" id="PTHR34975:SF2">
    <property type="entry name" value="SPORE GERMINATION PROTEIN A2"/>
    <property type="match status" value="1"/>
</dbReference>
<dbReference type="RefSeq" id="WP_087455846.1">
    <property type="nucleotide sequence ID" value="NZ_CP021434.1"/>
</dbReference>
<dbReference type="AlphaFoldDB" id="A0A1Y0IM73"/>
<proteinExistence type="inferred from homology"/>
<evidence type="ECO:0000256" key="3">
    <source>
        <dbReference type="ARBA" id="ARBA00022448"/>
    </source>
</evidence>
<feature type="transmembrane region" description="Helical" evidence="8">
    <location>
        <begin position="186"/>
        <end position="206"/>
    </location>
</feature>
<feature type="transmembrane region" description="Helical" evidence="8">
    <location>
        <begin position="83"/>
        <end position="102"/>
    </location>
</feature>
<keyword evidence="4" id="KW-0309">Germination</keyword>
<comment type="similarity">
    <text evidence="2">Belongs to the amino acid-polyamine-organocation (APC) superfamily. Spore germination protein (SGP) (TC 2.A.3.9) family.</text>
</comment>
<comment type="subcellular location">
    <subcellularLocation>
        <location evidence="1">Membrane</location>
        <topology evidence="1">Multi-pass membrane protein</topology>
    </subcellularLocation>
</comment>
<name>A0A1Y0IM73_9BACL</name>
<dbReference type="GO" id="GO:0009847">
    <property type="term" value="P:spore germination"/>
    <property type="evidence" value="ECO:0007669"/>
    <property type="project" value="InterPro"/>
</dbReference>
<evidence type="ECO:0000256" key="2">
    <source>
        <dbReference type="ARBA" id="ARBA00007998"/>
    </source>
</evidence>
<sequence>MNKQAKGDLGARGLYAMIVLVVGGKISDSTPTLVFKAAQNSTWMLPLLSILLLGPCMLILLSVMGKFPGKGLYEILRVLTGKYLAFLISLVVLAFMMANLSFTGRMYADIIETMFFPSISLIVIYLAIFVGVLFVARGGIERIGRTSWITLPYIKAAVLVLFLLSLEDTQWQRLFPILGPGGWDLVKQSVFHSSLYGELMMFIMLLPMAGSERAFRKGAYLATGFVVVELMLFFSLYIVLYDIPSVEMMNYPFQQLTRYVSLGRYFTNMEAVFLAFWIVATLLKLAFLLYVNAHFLSQVLRHEAGWRPLLLPITVLSITIGMIPKNSLENALIYWDNYVVHTSWPLLILLPCILWILTKVRQKGEGEAS</sequence>
<feature type="transmembrane region" description="Helical" evidence="8">
    <location>
        <begin position="148"/>
        <end position="166"/>
    </location>
</feature>
<protein>
    <submittedName>
        <fullName evidence="9">Uncharacterized protein</fullName>
    </submittedName>
</protein>
<dbReference type="NCBIfam" id="TIGR00912">
    <property type="entry name" value="2A0309"/>
    <property type="match status" value="1"/>
</dbReference>
<reference evidence="10" key="1">
    <citation type="submission" date="2017-05" db="EMBL/GenBank/DDBJ databases">
        <authorList>
            <person name="Sung H."/>
        </authorList>
    </citation>
    <scope>NUCLEOTIDE SEQUENCE [LARGE SCALE GENOMIC DNA]</scope>
    <source>
        <strain evidence="10">AR23208</strain>
    </source>
</reference>
<evidence type="ECO:0000256" key="5">
    <source>
        <dbReference type="ARBA" id="ARBA00022692"/>
    </source>
</evidence>
<feature type="transmembrane region" description="Helical" evidence="8">
    <location>
        <begin position="9"/>
        <end position="27"/>
    </location>
</feature>
<evidence type="ECO:0000256" key="8">
    <source>
        <dbReference type="SAM" id="Phobius"/>
    </source>
</evidence>